<proteinExistence type="predicted"/>
<protein>
    <submittedName>
        <fullName evidence="2">Uncharacterized protein</fullName>
    </submittedName>
</protein>
<feature type="region of interest" description="Disordered" evidence="1">
    <location>
        <begin position="45"/>
        <end position="100"/>
    </location>
</feature>
<gene>
    <name evidence="2" type="ORF">TELCIR_12557</name>
</gene>
<evidence type="ECO:0000313" key="2">
    <source>
        <dbReference type="EMBL" id="PIO65757.1"/>
    </source>
</evidence>
<organism evidence="2 3">
    <name type="scientific">Teladorsagia circumcincta</name>
    <name type="common">Brown stomach worm</name>
    <name type="synonym">Ostertagia circumcincta</name>
    <dbReference type="NCBI Taxonomy" id="45464"/>
    <lineage>
        <taxon>Eukaryota</taxon>
        <taxon>Metazoa</taxon>
        <taxon>Ecdysozoa</taxon>
        <taxon>Nematoda</taxon>
        <taxon>Chromadorea</taxon>
        <taxon>Rhabditida</taxon>
        <taxon>Rhabditina</taxon>
        <taxon>Rhabditomorpha</taxon>
        <taxon>Strongyloidea</taxon>
        <taxon>Trichostrongylidae</taxon>
        <taxon>Teladorsagia</taxon>
    </lineage>
</organism>
<name>A0A2G9U666_TELCI</name>
<feature type="compositionally biased region" description="Basic and acidic residues" evidence="1">
    <location>
        <begin position="45"/>
        <end position="57"/>
    </location>
</feature>
<sequence length="100" mass="10977">MSGVLCDKKVPERLKSKIYRTVVRPFALYGAECAGTASPMVWTRAKEATRSSDKNDSGFKAQVKRLRGSQETSGGILSRRASLKSGLRKKMPRLEESGEG</sequence>
<reference evidence="2 3" key="1">
    <citation type="submission" date="2015-09" db="EMBL/GenBank/DDBJ databases">
        <title>Draft genome of the parasitic nematode Teladorsagia circumcincta isolate WARC Sus (inbred).</title>
        <authorList>
            <person name="Mitreva M."/>
        </authorList>
    </citation>
    <scope>NUCLEOTIDE SEQUENCE [LARGE SCALE GENOMIC DNA]</scope>
    <source>
        <strain evidence="2 3">S</strain>
    </source>
</reference>
<accession>A0A2G9U666</accession>
<dbReference type="EMBL" id="KZ348759">
    <property type="protein sequence ID" value="PIO65757.1"/>
    <property type="molecule type" value="Genomic_DNA"/>
</dbReference>
<evidence type="ECO:0000256" key="1">
    <source>
        <dbReference type="SAM" id="MobiDB-lite"/>
    </source>
</evidence>
<dbReference type="Proteomes" id="UP000230423">
    <property type="component" value="Unassembled WGS sequence"/>
</dbReference>
<evidence type="ECO:0000313" key="3">
    <source>
        <dbReference type="Proteomes" id="UP000230423"/>
    </source>
</evidence>
<dbReference type="OrthoDB" id="6627262at2759"/>
<keyword evidence="3" id="KW-1185">Reference proteome</keyword>
<dbReference type="AlphaFoldDB" id="A0A2G9U666"/>